<reference evidence="2 3" key="1">
    <citation type="journal article" date="2017" name="Nat. Commun.">
        <title>Genome assembly with in vitro proximity ligation data and whole-genome triplication in lettuce.</title>
        <authorList>
            <person name="Reyes-Chin-Wo S."/>
            <person name="Wang Z."/>
            <person name="Yang X."/>
            <person name="Kozik A."/>
            <person name="Arikit S."/>
            <person name="Song C."/>
            <person name="Xia L."/>
            <person name="Froenicke L."/>
            <person name="Lavelle D.O."/>
            <person name="Truco M.J."/>
            <person name="Xia R."/>
            <person name="Zhu S."/>
            <person name="Xu C."/>
            <person name="Xu H."/>
            <person name="Xu X."/>
            <person name="Cox K."/>
            <person name="Korf I."/>
            <person name="Meyers B.C."/>
            <person name="Michelmore R.W."/>
        </authorList>
    </citation>
    <scope>NUCLEOTIDE SEQUENCE [LARGE SCALE GENOMIC DNA]</scope>
    <source>
        <strain evidence="3">cv. Salinas</strain>
        <tissue evidence="2">Seedlings</tissue>
    </source>
</reference>
<accession>A0A9R1WZN3</accession>
<keyword evidence="1" id="KW-1133">Transmembrane helix</keyword>
<evidence type="ECO:0000256" key="1">
    <source>
        <dbReference type="SAM" id="Phobius"/>
    </source>
</evidence>
<organism evidence="2 3">
    <name type="scientific">Lactuca sativa</name>
    <name type="common">Garden lettuce</name>
    <dbReference type="NCBI Taxonomy" id="4236"/>
    <lineage>
        <taxon>Eukaryota</taxon>
        <taxon>Viridiplantae</taxon>
        <taxon>Streptophyta</taxon>
        <taxon>Embryophyta</taxon>
        <taxon>Tracheophyta</taxon>
        <taxon>Spermatophyta</taxon>
        <taxon>Magnoliopsida</taxon>
        <taxon>eudicotyledons</taxon>
        <taxon>Gunneridae</taxon>
        <taxon>Pentapetalae</taxon>
        <taxon>asterids</taxon>
        <taxon>campanulids</taxon>
        <taxon>Asterales</taxon>
        <taxon>Asteraceae</taxon>
        <taxon>Cichorioideae</taxon>
        <taxon>Cichorieae</taxon>
        <taxon>Lactucinae</taxon>
        <taxon>Lactuca</taxon>
    </lineage>
</organism>
<proteinExistence type="predicted"/>
<keyword evidence="1" id="KW-0472">Membrane</keyword>
<evidence type="ECO:0000313" key="2">
    <source>
        <dbReference type="EMBL" id="KAJ0192949.1"/>
    </source>
</evidence>
<evidence type="ECO:0000313" key="3">
    <source>
        <dbReference type="Proteomes" id="UP000235145"/>
    </source>
</evidence>
<comment type="caution">
    <text evidence="2">The sequence shown here is derived from an EMBL/GenBank/DDBJ whole genome shotgun (WGS) entry which is preliminary data.</text>
</comment>
<dbReference type="AlphaFoldDB" id="A0A9R1WZN3"/>
<protein>
    <submittedName>
        <fullName evidence="2">Uncharacterized protein</fullName>
    </submittedName>
</protein>
<name>A0A9R1WZN3_LACSA</name>
<feature type="transmembrane region" description="Helical" evidence="1">
    <location>
        <begin position="100"/>
        <end position="118"/>
    </location>
</feature>
<gene>
    <name evidence="2" type="ORF">LSAT_V11C800442730</name>
</gene>
<keyword evidence="1" id="KW-0812">Transmembrane</keyword>
<dbReference type="Proteomes" id="UP000235145">
    <property type="component" value="Unassembled WGS sequence"/>
</dbReference>
<sequence>MARVFLKMNYNGKLHININPSNQMAMEQYPEETVINNNFIKNNETSSEKWKSLSESQEDSENCLSSGFDCNICLDSVEDPVWRLVLNGREDMRFKQIDRLDLVLVTGLGLACIGLLTSDSLSRPINL</sequence>
<keyword evidence="3" id="KW-1185">Reference proteome</keyword>
<dbReference type="EMBL" id="NBSK02000008">
    <property type="protein sequence ID" value="KAJ0192949.1"/>
    <property type="molecule type" value="Genomic_DNA"/>
</dbReference>